<reference evidence="2" key="1">
    <citation type="submission" date="2014-09" db="EMBL/GenBank/DDBJ databases">
        <authorList>
            <person name="Sharma Rahul"/>
            <person name="Thines Marco"/>
        </authorList>
    </citation>
    <scope>NUCLEOTIDE SEQUENCE [LARGE SCALE GENOMIC DNA]</scope>
</reference>
<evidence type="ECO:0000313" key="2">
    <source>
        <dbReference type="Proteomes" id="UP000054928"/>
    </source>
</evidence>
<protein>
    <submittedName>
        <fullName evidence="1">Uncharacterized protein</fullName>
    </submittedName>
</protein>
<dbReference type="AlphaFoldDB" id="A0A0P1A7I9"/>
<dbReference type="GeneID" id="36409946"/>
<sequence>MAHLDVVSVTVIGKDTVKLLPKEDASFLFHLFTNNASIRMCCDFPCDFDGAHLIESLSSQSCRFSSNTVHDYGKEVAGGFTMIVTKKQEARAAIVVILSDFQLVTTTIAMSTWTTLDSFRWTQTWQMSYSLERICAI</sequence>
<dbReference type="Proteomes" id="UP000054928">
    <property type="component" value="Unassembled WGS sequence"/>
</dbReference>
<evidence type="ECO:0000313" key="1">
    <source>
        <dbReference type="EMBL" id="CEG36462.1"/>
    </source>
</evidence>
<accession>A0A0P1A7I9</accession>
<proteinExistence type="predicted"/>
<keyword evidence="2" id="KW-1185">Reference proteome</keyword>
<dbReference type="RefSeq" id="XP_024572831.1">
    <property type="nucleotide sequence ID" value="XM_024721078.2"/>
</dbReference>
<name>A0A0P1A7I9_PLAHL</name>
<dbReference type="EMBL" id="CCYD01000207">
    <property type="protein sequence ID" value="CEG36462.1"/>
    <property type="molecule type" value="Genomic_DNA"/>
</dbReference>
<organism evidence="1 2">
    <name type="scientific">Plasmopara halstedii</name>
    <name type="common">Downy mildew of sunflower</name>
    <dbReference type="NCBI Taxonomy" id="4781"/>
    <lineage>
        <taxon>Eukaryota</taxon>
        <taxon>Sar</taxon>
        <taxon>Stramenopiles</taxon>
        <taxon>Oomycota</taxon>
        <taxon>Peronosporomycetes</taxon>
        <taxon>Peronosporales</taxon>
        <taxon>Peronosporaceae</taxon>
        <taxon>Plasmopara</taxon>
    </lineage>
</organism>